<dbReference type="EMBL" id="ADVL01000649">
    <property type="protein sequence ID" value="EFH10631.1"/>
    <property type="molecule type" value="Genomic_DNA"/>
</dbReference>
<comment type="caution">
    <text evidence="1">The sequence shown here is derived from an EMBL/GenBank/DDBJ whole genome shotgun (WGS) entry which is preliminary data.</text>
</comment>
<dbReference type="PANTHER" id="PTHR35531">
    <property type="entry name" value="INNER MEMBRANE PROTEIN YBCI-RELATED"/>
    <property type="match status" value="1"/>
</dbReference>
<dbReference type="RefSeq" id="WP_007002176.1">
    <property type="nucleotide sequence ID" value="NZ_GG770777.1"/>
</dbReference>
<keyword evidence="1" id="KW-0378">Hydrolase</keyword>
<dbReference type="AlphaFoldDB" id="D5RPY4"/>
<accession>D5RPY4</accession>
<dbReference type="GO" id="GO:0016787">
    <property type="term" value="F:hydrolase activity"/>
    <property type="evidence" value="ECO:0007669"/>
    <property type="project" value="UniProtKB-KW"/>
</dbReference>
<dbReference type="HOGENOM" id="CLU_097802_2_0_5"/>
<reference evidence="1 2" key="1">
    <citation type="submission" date="2010-04" db="EMBL/GenBank/DDBJ databases">
        <authorList>
            <person name="Qin X."/>
            <person name="Bachman B."/>
            <person name="Battles P."/>
            <person name="Bell A."/>
            <person name="Bess C."/>
            <person name="Bickham C."/>
            <person name="Chaboub L."/>
            <person name="Chen D."/>
            <person name="Coyle M."/>
            <person name="Deiros D.R."/>
            <person name="Dinh H."/>
            <person name="Forbes L."/>
            <person name="Fowler G."/>
            <person name="Francisco L."/>
            <person name="Fu Q."/>
            <person name="Gubbala S."/>
            <person name="Hale W."/>
            <person name="Han Y."/>
            <person name="Hemphill L."/>
            <person name="Highlander S.K."/>
            <person name="Hirani K."/>
            <person name="Hogues M."/>
            <person name="Jackson L."/>
            <person name="Jakkamsetti A."/>
            <person name="Javaid M."/>
            <person name="Jiang H."/>
            <person name="Korchina V."/>
            <person name="Kovar C."/>
            <person name="Lara F."/>
            <person name="Lee S."/>
            <person name="Mata R."/>
            <person name="Mathew T."/>
            <person name="Moen C."/>
            <person name="Morales K."/>
            <person name="Munidasa M."/>
            <person name="Nazareth L."/>
            <person name="Ngo R."/>
            <person name="Nguyen L."/>
            <person name="Okwuonu G."/>
            <person name="Ongeri F."/>
            <person name="Patil S."/>
            <person name="Petrosino J."/>
            <person name="Pham C."/>
            <person name="Pham P."/>
            <person name="Pu L.-L."/>
            <person name="Puazo M."/>
            <person name="Raj R."/>
            <person name="Reid J."/>
            <person name="Rouhana J."/>
            <person name="Saada N."/>
            <person name="Shang Y."/>
            <person name="Simmons D."/>
            <person name="Thornton R."/>
            <person name="Warren J."/>
            <person name="Weissenberger G."/>
            <person name="Zhang J."/>
            <person name="Zhang L."/>
            <person name="Zhou C."/>
            <person name="Zhu D."/>
            <person name="Muzny D."/>
            <person name="Worley K."/>
            <person name="Gibbs R."/>
        </authorList>
    </citation>
    <scope>NUCLEOTIDE SEQUENCE [LARGE SCALE GENOMIC DNA]</scope>
    <source>
        <strain evidence="1 2">ATCC 49957</strain>
    </source>
</reference>
<dbReference type="Pfam" id="PF04307">
    <property type="entry name" value="YdjM"/>
    <property type="match status" value="1"/>
</dbReference>
<dbReference type="PANTHER" id="PTHR35531:SF1">
    <property type="entry name" value="INNER MEMBRANE PROTEIN YBCI-RELATED"/>
    <property type="match status" value="1"/>
</dbReference>
<dbReference type="InterPro" id="IPR007404">
    <property type="entry name" value="YdjM-like"/>
</dbReference>
<name>D5RPY4_9PROT</name>
<gene>
    <name evidence="1" type="ORF">HMPREF0731_3146</name>
</gene>
<evidence type="ECO:0000313" key="2">
    <source>
        <dbReference type="Proteomes" id="UP000005324"/>
    </source>
</evidence>
<evidence type="ECO:0000313" key="1">
    <source>
        <dbReference type="EMBL" id="EFH10631.1"/>
    </source>
</evidence>
<sequence length="220" mass="22995">MMAGSHIALGAAAWFVAAPRLGLPALDPALLGIAVFGALLPDIDHPKSWLGKRLRPVSTVFATLFGHRGITHSLLAVVGCAVLLLRQEVPLAIAAPLVVGYLSHLAADLLTPAGLRLAWPLRGTYALPLCRSGSPFEPLVVALALSWAWGSTHEQINWHAGLRATGVCRVLAQQLPAVCPPGAPPVAGMARPDLEGAWQGLRHSGETLLARNGLRGASTP</sequence>
<keyword evidence="2" id="KW-1185">Reference proteome</keyword>
<dbReference type="OrthoDB" id="5459053at2"/>
<dbReference type="Proteomes" id="UP000005324">
    <property type="component" value="Unassembled WGS sequence"/>
</dbReference>
<protein>
    <submittedName>
        <fullName evidence="1">Putative membrane-bound metal-dependent hydrolase</fullName>
    </submittedName>
</protein>
<proteinExistence type="predicted"/>
<organism evidence="1 2">
    <name type="scientific">Pseudoroseomonas cervicalis ATCC 49957</name>
    <dbReference type="NCBI Taxonomy" id="525371"/>
    <lineage>
        <taxon>Bacteria</taxon>
        <taxon>Pseudomonadati</taxon>
        <taxon>Pseudomonadota</taxon>
        <taxon>Alphaproteobacteria</taxon>
        <taxon>Acetobacterales</taxon>
        <taxon>Roseomonadaceae</taxon>
        <taxon>Roseomonas</taxon>
    </lineage>
</organism>